<dbReference type="RefSeq" id="WP_142452692.1">
    <property type="nucleotide sequence ID" value="NZ_FXTP01000001.1"/>
</dbReference>
<gene>
    <name evidence="2" type="ORF">SAMN06265219_101166</name>
</gene>
<evidence type="ECO:0000313" key="3">
    <source>
        <dbReference type="Proteomes" id="UP000317557"/>
    </source>
</evidence>
<accession>A0A521AID6</accession>
<keyword evidence="1" id="KW-0812">Transmembrane</keyword>
<protein>
    <recommendedName>
        <fullName evidence="4">Membrane protein involved in the export of O-antigen and teichoic acid</fullName>
    </recommendedName>
</protein>
<name>A0A521AID6_9BACT</name>
<sequence length="542" mass="62302">MKNDVQGAPHIDKETEVAELTDRVHELIDNPISTWAVAATIESLGIRNIDAQTDYGYTSVFDLGDEVYRRIKEREKAKFKEDEEGEGFKVGSFSNSLKLFFKHYTAGMIFSMPMLSQIVAIIIFEYALWAWFNFNEAQATVVAMGTILSFILTGGFIQTLGRLVSRYKGEENFYLASKATWAVMKVAIPFILTAALFLLVLNVIFPFYPQQLAWLAVLYMVLISLLLLAAAVLYATEQRFMILLGILLGTVLVIFGMVFADIGIYFSQWLGIISATVFMAGYAYIYYRFKIRTLRQELFKQSLPEAEVIYYNTYRYFIYGFCYFTFLFMDRMMAWSAGPPPPEYIIWFNTPYELGMDWALITLVITIAMLEYSIHSFSKHLIPAQKKAMISKIKLFNRFFRRFYVKQIILLLIVGGLSIIGTYYGVLSLRAFEDQVPEIADFFANPMTFRVFWMASIGYLFLIYGLLNSLFFFTLNRPELVMYAMMGSLFVNFIVGFLCSRIFGLEYAVIGLIAGSVVFAISTGILAKRFFKHLDYFYYSAF</sequence>
<feature type="transmembrane region" description="Helical" evidence="1">
    <location>
        <begin position="308"/>
        <end position="329"/>
    </location>
</feature>
<feature type="transmembrane region" description="Helical" evidence="1">
    <location>
        <begin position="182"/>
        <end position="205"/>
    </location>
</feature>
<organism evidence="2 3">
    <name type="scientific">Gracilimonas mengyeensis</name>
    <dbReference type="NCBI Taxonomy" id="1302730"/>
    <lineage>
        <taxon>Bacteria</taxon>
        <taxon>Pseudomonadati</taxon>
        <taxon>Balneolota</taxon>
        <taxon>Balneolia</taxon>
        <taxon>Balneolales</taxon>
        <taxon>Balneolaceae</taxon>
        <taxon>Gracilimonas</taxon>
    </lineage>
</organism>
<keyword evidence="3" id="KW-1185">Reference proteome</keyword>
<dbReference type="EMBL" id="FXTP01000001">
    <property type="protein sequence ID" value="SMO34543.1"/>
    <property type="molecule type" value="Genomic_DNA"/>
</dbReference>
<proteinExistence type="predicted"/>
<feature type="transmembrane region" description="Helical" evidence="1">
    <location>
        <begin position="240"/>
        <end position="260"/>
    </location>
</feature>
<keyword evidence="1" id="KW-0472">Membrane</keyword>
<feature type="transmembrane region" description="Helical" evidence="1">
    <location>
        <begin position="509"/>
        <end position="527"/>
    </location>
</feature>
<feature type="transmembrane region" description="Helical" evidence="1">
    <location>
        <begin position="403"/>
        <end position="426"/>
    </location>
</feature>
<feature type="transmembrane region" description="Helical" evidence="1">
    <location>
        <begin position="141"/>
        <end position="161"/>
    </location>
</feature>
<feature type="transmembrane region" description="Helical" evidence="1">
    <location>
        <begin position="451"/>
        <end position="473"/>
    </location>
</feature>
<keyword evidence="1" id="KW-1133">Transmembrane helix</keyword>
<dbReference type="AlphaFoldDB" id="A0A521AID6"/>
<evidence type="ECO:0008006" key="4">
    <source>
        <dbReference type="Google" id="ProtNLM"/>
    </source>
</evidence>
<feature type="transmembrane region" description="Helical" evidence="1">
    <location>
        <begin position="211"/>
        <end position="233"/>
    </location>
</feature>
<reference evidence="2 3" key="1">
    <citation type="submission" date="2017-05" db="EMBL/GenBank/DDBJ databases">
        <authorList>
            <person name="Varghese N."/>
            <person name="Submissions S."/>
        </authorList>
    </citation>
    <scope>NUCLEOTIDE SEQUENCE [LARGE SCALE GENOMIC DNA]</scope>
    <source>
        <strain evidence="2 3">DSM 21985</strain>
    </source>
</reference>
<dbReference type="Proteomes" id="UP000317557">
    <property type="component" value="Unassembled WGS sequence"/>
</dbReference>
<evidence type="ECO:0000313" key="2">
    <source>
        <dbReference type="EMBL" id="SMO34543.1"/>
    </source>
</evidence>
<evidence type="ECO:0000256" key="1">
    <source>
        <dbReference type="SAM" id="Phobius"/>
    </source>
</evidence>
<feature type="transmembrane region" description="Helical" evidence="1">
    <location>
        <begin position="358"/>
        <end position="382"/>
    </location>
</feature>
<feature type="transmembrane region" description="Helical" evidence="1">
    <location>
        <begin position="266"/>
        <end position="287"/>
    </location>
</feature>
<dbReference type="OrthoDB" id="442385at2"/>
<feature type="transmembrane region" description="Helical" evidence="1">
    <location>
        <begin position="104"/>
        <end position="129"/>
    </location>
</feature>
<feature type="transmembrane region" description="Helical" evidence="1">
    <location>
        <begin position="480"/>
        <end position="503"/>
    </location>
</feature>